<dbReference type="STRING" id="1802521.A2893_05350"/>
<dbReference type="SMART" id="SM00862">
    <property type="entry name" value="Trans_reg_C"/>
    <property type="match status" value="1"/>
</dbReference>
<dbReference type="CDD" id="cd00383">
    <property type="entry name" value="trans_reg_C"/>
    <property type="match status" value="1"/>
</dbReference>
<dbReference type="AlphaFoldDB" id="A0A1F8BM75"/>
<dbReference type="InterPro" id="IPR016032">
    <property type="entry name" value="Sig_transdc_resp-reg_C-effctor"/>
</dbReference>
<dbReference type="Gene3D" id="1.10.10.10">
    <property type="entry name" value="Winged helix-like DNA-binding domain superfamily/Winged helix DNA-binding domain"/>
    <property type="match status" value="1"/>
</dbReference>
<sequence>MGLIEDSIFAIYRKALEEGDIKQAKKAVELASILKQKIENEGFVDRIVKNESIHSIPGSFFKPFPYRYYQEEGVIVFGNSAVSLTTIENRLFSLFASNESTGNNIRIITKKEIRQHLWANKSVSPNSIRITILRLRQKIDVNKERPQILISIYRKGYVFFGKRIADNEQNI</sequence>
<dbReference type="EMBL" id="MGHH01000007">
    <property type="protein sequence ID" value="OGM65050.1"/>
    <property type="molecule type" value="Genomic_DNA"/>
</dbReference>
<dbReference type="PROSITE" id="PS51755">
    <property type="entry name" value="OMPR_PHOB"/>
    <property type="match status" value="1"/>
</dbReference>
<gene>
    <name evidence="4" type="ORF">A2893_05350</name>
</gene>
<evidence type="ECO:0000313" key="4">
    <source>
        <dbReference type="EMBL" id="OGM65050.1"/>
    </source>
</evidence>
<name>A0A1F8BM75_9BACT</name>
<evidence type="ECO:0000256" key="1">
    <source>
        <dbReference type="ARBA" id="ARBA00023125"/>
    </source>
</evidence>
<proteinExistence type="predicted"/>
<dbReference type="InterPro" id="IPR001867">
    <property type="entry name" value="OmpR/PhoB-type_DNA-bd"/>
</dbReference>
<protein>
    <recommendedName>
        <fullName evidence="3">OmpR/PhoB-type domain-containing protein</fullName>
    </recommendedName>
</protein>
<feature type="DNA-binding region" description="OmpR/PhoB-type" evidence="2">
    <location>
        <begin position="51"/>
        <end position="161"/>
    </location>
</feature>
<keyword evidence="1 2" id="KW-0238">DNA-binding</keyword>
<comment type="caution">
    <text evidence="4">The sequence shown here is derived from an EMBL/GenBank/DDBJ whole genome shotgun (WGS) entry which is preliminary data.</text>
</comment>
<accession>A0A1F8BM75</accession>
<dbReference type="Pfam" id="PF00486">
    <property type="entry name" value="Trans_reg_C"/>
    <property type="match status" value="1"/>
</dbReference>
<evidence type="ECO:0000313" key="5">
    <source>
        <dbReference type="Proteomes" id="UP000176725"/>
    </source>
</evidence>
<dbReference type="GO" id="GO:0000160">
    <property type="term" value="P:phosphorelay signal transduction system"/>
    <property type="evidence" value="ECO:0007669"/>
    <property type="project" value="InterPro"/>
</dbReference>
<evidence type="ECO:0000259" key="3">
    <source>
        <dbReference type="PROSITE" id="PS51755"/>
    </source>
</evidence>
<reference evidence="4 5" key="1">
    <citation type="journal article" date="2016" name="Nat. Commun.">
        <title>Thousands of microbial genomes shed light on interconnected biogeochemical processes in an aquifer system.</title>
        <authorList>
            <person name="Anantharaman K."/>
            <person name="Brown C.T."/>
            <person name="Hug L.A."/>
            <person name="Sharon I."/>
            <person name="Castelle C.J."/>
            <person name="Probst A.J."/>
            <person name="Thomas B.C."/>
            <person name="Singh A."/>
            <person name="Wilkins M.J."/>
            <person name="Karaoz U."/>
            <person name="Brodie E.L."/>
            <person name="Williams K.H."/>
            <person name="Hubbard S.S."/>
            <person name="Banfield J.F."/>
        </authorList>
    </citation>
    <scope>NUCLEOTIDE SEQUENCE [LARGE SCALE GENOMIC DNA]</scope>
</reference>
<dbReference type="InterPro" id="IPR036388">
    <property type="entry name" value="WH-like_DNA-bd_sf"/>
</dbReference>
<dbReference type="GO" id="GO:0003677">
    <property type="term" value="F:DNA binding"/>
    <property type="evidence" value="ECO:0007669"/>
    <property type="project" value="UniProtKB-UniRule"/>
</dbReference>
<organism evidence="4 5">
    <name type="scientific">Candidatus Woesebacteria bacterium RIFCSPLOWO2_01_FULL_39_25</name>
    <dbReference type="NCBI Taxonomy" id="1802521"/>
    <lineage>
        <taxon>Bacteria</taxon>
        <taxon>Candidatus Woeseibacteriota</taxon>
    </lineage>
</organism>
<dbReference type="GO" id="GO:0006355">
    <property type="term" value="P:regulation of DNA-templated transcription"/>
    <property type="evidence" value="ECO:0007669"/>
    <property type="project" value="InterPro"/>
</dbReference>
<dbReference type="Proteomes" id="UP000176725">
    <property type="component" value="Unassembled WGS sequence"/>
</dbReference>
<evidence type="ECO:0000256" key="2">
    <source>
        <dbReference type="PROSITE-ProRule" id="PRU01091"/>
    </source>
</evidence>
<dbReference type="SUPFAM" id="SSF46894">
    <property type="entry name" value="C-terminal effector domain of the bipartite response regulators"/>
    <property type="match status" value="1"/>
</dbReference>
<feature type="domain" description="OmpR/PhoB-type" evidence="3">
    <location>
        <begin position="51"/>
        <end position="161"/>
    </location>
</feature>